<keyword evidence="1" id="KW-0175">Coiled coil</keyword>
<dbReference type="Gene3D" id="1.10.8.730">
    <property type="match status" value="1"/>
</dbReference>
<dbReference type="Gene3D" id="3.40.50.300">
    <property type="entry name" value="P-loop containing nucleotide triphosphate hydrolases"/>
    <property type="match status" value="1"/>
</dbReference>
<comment type="caution">
    <text evidence="3">The sequence shown here is derived from an EMBL/GenBank/DDBJ whole genome shotgun (WGS) entry which is preliminary data.</text>
</comment>
<evidence type="ECO:0000313" key="3">
    <source>
        <dbReference type="EMBL" id="MFC7200709.1"/>
    </source>
</evidence>
<dbReference type="InterPro" id="IPR027417">
    <property type="entry name" value="P-loop_NTPase"/>
</dbReference>
<evidence type="ECO:0000313" key="4">
    <source>
        <dbReference type="Proteomes" id="UP001596447"/>
    </source>
</evidence>
<feature type="region of interest" description="Disordered" evidence="2">
    <location>
        <begin position="653"/>
        <end position="702"/>
    </location>
</feature>
<feature type="compositionally biased region" description="Basic and acidic residues" evidence="2">
    <location>
        <begin position="692"/>
        <end position="702"/>
    </location>
</feature>
<evidence type="ECO:0000256" key="1">
    <source>
        <dbReference type="SAM" id="Coils"/>
    </source>
</evidence>
<dbReference type="AlphaFoldDB" id="A0ABD5Z655"/>
<proteinExistence type="predicted"/>
<reference evidence="3 4" key="1">
    <citation type="journal article" date="2019" name="Int. J. Syst. Evol. Microbiol.">
        <title>The Global Catalogue of Microorganisms (GCM) 10K type strain sequencing project: providing services to taxonomists for standard genome sequencing and annotation.</title>
        <authorList>
            <consortium name="The Broad Institute Genomics Platform"/>
            <consortium name="The Broad Institute Genome Sequencing Center for Infectious Disease"/>
            <person name="Wu L."/>
            <person name="Ma J."/>
        </authorList>
    </citation>
    <scope>NUCLEOTIDE SEQUENCE [LARGE SCALE GENOMIC DNA]</scope>
    <source>
        <strain evidence="3 4">XZGYJ-43</strain>
    </source>
</reference>
<dbReference type="PANTHER" id="PTHR30121:SF6">
    <property type="entry name" value="SLR6007 PROTEIN"/>
    <property type="match status" value="1"/>
</dbReference>
<dbReference type="PANTHER" id="PTHR30121">
    <property type="entry name" value="UNCHARACTERIZED PROTEIN YJGR-RELATED"/>
    <property type="match status" value="1"/>
</dbReference>
<organism evidence="3 4">
    <name type="scientific">Halospeciosus flavus</name>
    <dbReference type="NCBI Taxonomy" id="3032283"/>
    <lineage>
        <taxon>Archaea</taxon>
        <taxon>Methanobacteriati</taxon>
        <taxon>Methanobacteriota</taxon>
        <taxon>Stenosarchaea group</taxon>
        <taxon>Halobacteria</taxon>
        <taxon>Halobacteriales</taxon>
        <taxon>Halobacteriaceae</taxon>
        <taxon>Halospeciosus</taxon>
    </lineage>
</organism>
<feature type="compositionally biased region" description="Low complexity" evidence="2">
    <location>
        <begin position="17"/>
        <end position="30"/>
    </location>
</feature>
<dbReference type="InterPro" id="IPR051162">
    <property type="entry name" value="T4SS_component"/>
</dbReference>
<accession>A0ABD5Z655</accession>
<dbReference type="EMBL" id="JBHTAR010000011">
    <property type="protein sequence ID" value="MFC7200709.1"/>
    <property type="molecule type" value="Genomic_DNA"/>
</dbReference>
<sequence length="702" mass="76715">MIRRLRSLLGREHSDADSVAVDSTAAVPDSAEPEPEPDSASKSGSIHALPDIDGTHQTVVTPGSIEHTPDGVRTDDRWAQTLWAGEFPDAPVDGFLEGVYSSAATRATDISVHLQPRETEGTLNALENQIEELEADYEYLTERRRAGARGIAKDLEDYQGLYDTLRNTPVRPFDVSMYLTTRADEKSDLETASVESATRRAPANLTPIHPRHAQLDAFTSGSPVGIDAFNESMDATTPMLSGAVGAMFPFVAGAFAEPGIEYGTYALTESPLVLDRFNRETGYCTMVIGKLGAGKSFSTKLQLVRRAMYDPDTILVMLDPLEGFAGVNDALGGERIVVGGTRGLNPLELRETPPEVFETVSDFNPWGDQIIRVLTFFETFFSHVASNPLGERTQTLRRAVQAAYEHQGITKDPSTHHRESPTVQTVIAMLEALLDDPQAFGYETAGEQVSVRDEAQSLLKDLRPSFGPDGDLVNLTKQTEFDLDANVVYLDLHQDEGTQGGSERSLMMQVLFNAVYERAKTTEKRVVFVIDEAHYLMNDATSLEFLETAVRHSRHYDLSLHFITQTGGEFALTPEAKTIADLCSLVIIHRVAEEAAKLQQWFGLSEREVNWARTAKAGKEADGFSEALLGIDEEGWFPIRVRASEYEARVIGGDVDDAPQGVPDGDADEPEENGGTTLSAWADGGQSSERGQPVDERDGGAA</sequence>
<name>A0ABD5Z655_9EURY</name>
<dbReference type="CDD" id="cd01127">
    <property type="entry name" value="TrwB_TraG_TraD_VirD4"/>
    <property type="match status" value="1"/>
</dbReference>
<feature type="compositionally biased region" description="Polar residues" evidence="2">
    <location>
        <begin position="674"/>
        <end position="690"/>
    </location>
</feature>
<gene>
    <name evidence="3" type="ORF">ACFQJ9_15005</name>
</gene>
<keyword evidence="4" id="KW-1185">Reference proteome</keyword>
<dbReference type="RefSeq" id="WP_382217709.1">
    <property type="nucleotide sequence ID" value="NZ_CP122312.1"/>
</dbReference>
<feature type="coiled-coil region" evidence="1">
    <location>
        <begin position="116"/>
        <end position="143"/>
    </location>
</feature>
<feature type="region of interest" description="Disordered" evidence="2">
    <location>
        <begin position="1"/>
        <end position="73"/>
    </location>
</feature>
<dbReference type="SUPFAM" id="SSF52540">
    <property type="entry name" value="P-loop containing nucleoside triphosphate hydrolases"/>
    <property type="match status" value="1"/>
</dbReference>
<evidence type="ECO:0000256" key="2">
    <source>
        <dbReference type="SAM" id="MobiDB-lite"/>
    </source>
</evidence>
<protein>
    <submittedName>
        <fullName evidence="3">VirB4 family type IV secretion system protein</fullName>
    </submittedName>
</protein>
<dbReference type="Proteomes" id="UP001596447">
    <property type="component" value="Unassembled WGS sequence"/>
</dbReference>